<accession>A0A2T8IFL8</accession>
<protein>
    <submittedName>
        <fullName evidence="1">Uncharacterized protein</fullName>
    </submittedName>
</protein>
<name>A0A2T8IFL8_9POAL</name>
<evidence type="ECO:0000313" key="1">
    <source>
        <dbReference type="EMBL" id="PVH36469.1"/>
    </source>
</evidence>
<dbReference type="AlphaFoldDB" id="A0A2T8IFL8"/>
<sequence length="138" mass="15886">MEDVVHGTLIRSTSIFQTESHNHILEQAHRSRHSECSFVYIFRGHENLIIPSVTIHETQNFVTSSRINQYFCNRHWVFILRSSPIEISEIHANPPPAILLLHGTSAFIWRARCWNGRNPLLRGSRCSTMLLSRPGISV</sequence>
<reference evidence="1" key="1">
    <citation type="submission" date="2018-04" db="EMBL/GenBank/DDBJ databases">
        <title>WGS assembly of Panicum hallii.</title>
        <authorList>
            <person name="Lovell J."/>
            <person name="Jenkins J."/>
            <person name="Lowry D."/>
            <person name="Mamidi S."/>
            <person name="Sreedasyam A."/>
            <person name="Weng X."/>
            <person name="Barry K."/>
            <person name="Bonette J."/>
            <person name="Campitelli B."/>
            <person name="Daum C."/>
            <person name="Gordon S."/>
            <person name="Gould B."/>
            <person name="Lipzen A."/>
            <person name="Macqueen A."/>
            <person name="Palacio-Mejia J."/>
            <person name="Plott C."/>
            <person name="Shakirov E."/>
            <person name="Shu S."/>
            <person name="Yoshinaga Y."/>
            <person name="Zane M."/>
            <person name="Rokhsar D."/>
            <person name="Grimwood J."/>
            <person name="Schmutz J."/>
            <person name="Juenger T."/>
        </authorList>
    </citation>
    <scope>NUCLEOTIDE SEQUENCE [LARGE SCALE GENOMIC DNA]</scope>
    <source>
        <strain evidence="1">FIL2</strain>
    </source>
</reference>
<dbReference type="Proteomes" id="UP000243499">
    <property type="component" value="Chromosome 6"/>
</dbReference>
<dbReference type="EMBL" id="CM008051">
    <property type="protein sequence ID" value="PVH36469.1"/>
    <property type="molecule type" value="Genomic_DNA"/>
</dbReference>
<organism evidence="1">
    <name type="scientific">Panicum hallii</name>
    <dbReference type="NCBI Taxonomy" id="206008"/>
    <lineage>
        <taxon>Eukaryota</taxon>
        <taxon>Viridiplantae</taxon>
        <taxon>Streptophyta</taxon>
        <taxon>Embryophyta</taxon>
        <taxon>Tracheophyta</taxon>
        <taxon>Spermatophyta</taxon>
        <taxon>Magnoliopsida</taxon>
        <taxon>Liliopsida</taxon>
        <taxon>Poales</taxon>
        <taxon>Poaceae</taxon>
        <taxon>PACMAD clade</taxon>
        <taxon>Panicoideae</taxon>
        <taxon>Panicodae</taxon>
        <taxon>Paniceae</taxon>
        <taxon>Panicinae</taxon>
        <taxon>Panicum</taxon>
        <taxon>Panicum sect. Panicum</taxon>
    </lineage>
</organism>
<dbReference type="Gramene" id="PVH36469">
    <property type="protein sequence ID" value="PVH36469"/>
    <property type="gene ID" value="PAHAL_6G079500"/>
</dbReference>
<proteinExistence type="predicted"/>
<gene>
    <name evidence="1" type="ORF">PAHAL_6G079500</name>
</gene>